<gene>
    <name evidence="2" type="ORF">DCAR_0311121</name>
</gene>
<evidence type="ECO:0000256" key="1">
    <source>
        <dbReference type="SAM" id="Phobius"/>
    </source>
</evidence>
<dbReference type="AlphaFoldDB" id="A0AAF0WM52"/>
<evidence type="ECO:0000313" key="3">
    <source>
        <dbReference type="Proteomes" id="UP000077755"/>
    </source>
</evidence>
<feature type="transmembrane region" description="Helical" evidence="1">
    <location>
        <begin position="65"/>
        <end position="91"/>
    </location>
</feature>
<accession>A0AAF0WM52</accession>
<evidence type="ECO:0000313" key="2">
    <source>
        <dbReference type="EMBL" id="WOG91866.1"/>
    </source>
</evidence>
<organism evidence="2 3">
    <name type="scientific">Daucus carota subsp. sativus</name>
    <name type="common">Carrot</name>
    <dbReference type="NCBI Taxonomy" id="79200"/>
    <lineage>
        <taxon>Eukaryota</taxon>
        <taxon>Viridiplantae</taxon>
        <taxon>Streptophyta</taxon>
        <taxon>Embryophyta</taxon>
        <taxon>Tracheophyta</taxon>
        <taxon>Spermatophyta</taxon>
        <taxon>Magnoliopsida</taxon>
        <taxon>eudicotyledons</taxon>
        <taxon>Gunneridae</taxon>
        <taxon>Pentapetalae</taxon>
        <taxon>asterids</taxon>
        <taxon>campanulids</taxon>
        <taxon>Apiales</taxon>
        <taxon>Apiaceae</taxon>
        <taxon>Apioideae</taxon>
        <taxon>Scandiceae</taxon>
        <taxon>Daucinae</taxon>
        <taxon>Daucus</taxon>
        <taxon>Daucus sect. Daucus</taxon>
    </lineage>
</organism>
<dbReference type="PANTHER" id="PTHR45749:SF35">
    <property type="entry name" value="AC-LIKE TRANSPOSASE-RELATED"/>
    <property type="match status" value="1"/>
</dbReference>
<sequence length="180" mass="21618">MAINFNFNAYSERLDSILDFTELSLKVVVWRVWWNLGLGFYQWTRELSIQSQTHELLSGFFSRVFLFHLIFNNILFAWFLLVFYLFVWIFLIMPPKIRKYDSGHEKRMKKKRAEALVESQRRSLNKLKLLKSYLRSTMLQDRLNGLALIAIENDILETVEYEDLIDDFASKSVRRMTLFK</sequence>
<reference evidence="2" key="2">
    <citation type="submission" date="2022-03" db="EMBL/GenBank/DDBJ databases">
        <title>Draft title - Genomic analysis of global carrot germplasm unveils the trajectory of domestication and the origin of high carotenoid orange carrot.</title>
        <authorList>
            <person name="Iorizzo M."/>
            <person name="Ellison S."/>
            <person name="Senalik D."/>
            <person name="Macko-Podgorni A."/>
            <person name="Grzebelus D."/>
            <person name="Bostan H."/>
            <person name="Rolling W."/>
            <person name="Curaba J."/>
            <person name="Simon P."/>
        </authorList>
    </citation>
    <scope>NUCLEOTIDE SEQUENCE</scope>
    <source>
        <tissue evidence="2">Leaf</tissue>
    </source>
</reference>
<dbReference type="PANTHER" id="PTHR45749">
    <property type="match status" value="1"/>
</dbReference>
<protein>
    <submittedName>
        <fullName evidence="2">Uncharacterized protein</fullName>
    </submittedName>
</protein>
<reference evidence="2" key="1">
    <citation type="journal article" date="2016" name="Nat. Genet.">
        <title>A high-quality carrot genome assembly provides new insights into carotenoid accumulation and asterid genome evolution.</title>
        <authorList>
            <person name="Iorizzo M."/>
            <person name="Ellison S."/>
            <person name="Senalik D."/>
            <person name="Zeng P."/>
            <person name="Satapoomin P."/>
            <person name="Huang J."/>
            <person name="Bowman M."/>
            <person name="Iovene M."/>
            <person name="Sanseverino W."/>
            <person name="Cavagnaro P."/>
            <person name="Yildiz M."/>
            <person name="Macko-Podgorni A."/>
            <person name="Moranska E."/>
            <person name="Grzebelus E."/>
            <person name="Grzebelus D."/>
            <person name="Ashrafi H."/>
            <person name="Zheng Z."/>
            <person name="Cheng S."/>
            <person name="Spooner D."/>
            <person name="Van Deynze A."/>
            <person name="Simon P."/>
        </authorList>
    </citation>
    <scope>NUCLEOTIDE SEQUENCE</scope>
    <source>
        <tissue evidence="2">Leaf</tissue>
    </source>
</reference>
<proteinExistence type="predicted"/>
<name>A0AAF0WM52_DAUCS</name>
<keyword evidence="1" id="KW-0472">Membrane</keyword>
<keyword evidence="1" id="KW-0812">Transmembrane</keyword>
<keyword evidence="3" id="KW-1185">Reference proteome</keyword>
<dbReference type="EMBL" id="CP093345">
    <property type="protein sequence ID" value="WOG91866.1"/>
    <property type="molecule type" value="Genomic_DNA"/>
</dbReference>
<keyword evidence="1" id="KW-1133">Transmembrane helix</keyword>
<dbReference type="Proteomes" id="UP000077755">
    <property type="component" value="Chromosome 3"/>
</dbReference>